<gene>
    <name evidence="2" type="ORF">CRH10_03660</name>
</gene>
<feature type="compositionally biased region" description="Polar residues" evidence="1">
    <location>
        <begin position="33"/>
        <end position="44"/>
    </location>
</feature>
<proteinExistence type="predicted"/>
<evidence type="ECO:0000256" key="1">
    <source>
        <dbReference type="SAM" id="MobiDB-lite"/>
    </source>
</evidence>
<dbReference type="EMBL" id="CP023819">
    <property type="protein sequence ID" value="ATL89471.1"/>
    <property type="molecule type" value="Genomic_DNA"/>
</dbReference>
<feature type="region of interest" description="Disordered" evidence="1">
    <location>
        <begin position="33"/>
        <end position="79"/>
    </location>
</feature>
<evidence type="ECO:0000313" key="2">
    <source>
        <dbReference type="EMBL" id="ATL89471.1"/>
    </source>
</evidence>
<accession>A0A291T929</accession>
<organism evidence="2 3">
    <name type="scientific">Faecalibacterium prausnitzii</name>
    <dbReference type="NCBI Taxonomy" id="853"/>
    <lineage>
        <taxon>Bacteria</taxon>
        <taxon>Bacillati</taxon>
        <taxon>Bacillota</taxon>
        <taxon>Clostridia</taxon>
        <taxon>Eubacteriales</taxon>
        <taxon>Oscillospiraceae</taxon>
        <taxon>Faecalibacterium</taxon>
    </lineage>
</organism>
<protein>
    <submittedName>
        <fullName evidence="2">Uncharacterized protein</fullName>
    </submittedName>
</protein>
<feature type="compositionally biased region" description="Low complexity" evidence="1">
    <location>
        <begin position="123"/>
        <end position="154"/>
    </location>
</feature>
<dbReference type="RefSeq" id="WP_098922872.1">
    <property type="nucleotide sequence ID" value="NZ_CP023819.1"/>
</dbReference>
<reference evidence="2 3" key="1">
    <citation type="submission" date="2017-10" db="EMBL/GenBank/DDBJ databases">
        <title>Complete Genome Sequence of Faecalibacterium prausnitzii isolated from the gut of healthy adult Indian.</title>
        <authorList>
            <person name="Bag S."/>
            <person name="Ghosh T.S."/>
            <person name="Das B."/>
        </authorList>
    </citation>
    <scope>NUCLEOTIDE SEQUENCE [LARGE SCALE GENOMIC DNA]</scope>
    <source>
        <strain evidence="2 3">Indica</strain>
    </source>
</reference>
<evidence type="ECO:0000313" key="3">
    <source>
        <dbReference type="Proteomes" id="UP000223709"/>
    </source>
</evidence>
<feature type="compositionally biased region" description="Low complexity" evidence="1">
    <location>
        <begin position="48"/>
        <end position="78"/>
    </location>
</feature>
<feature type="region of interest" description="Disordered" evidence="1">
    <location>
        <begin position="123"/>
        <end position="155"/>
    </location>
</feature>
<dbReference type="Proteomes" id="UP000223709">
    <property type="component" value="Chromosome"/>
</dbReference>
<sequence length="291" mass="30368">MQKKKLYQLAAVIALVVAVAAALILTGMRKSTPVSEAQASSVPSSALPGGEAEGPSSAAASSESAVSSEVTEESPVSSFLEQLEEELGISSSETASSSEVSSAASAGKADSVSSAVSGSSAAHSVPASSAASGSHAASSQAPGSSHASSSSAASENEVDAKIDSYIRQLQNLKRQTESKLYGVIYEAYNEYISHPVEERNLGMKVSIVVSKTAKLTSVQGECDKEFNAILKELRQYLRDNGRDQSVADQAEQEYKKMKSDLTSELTGIVYNSAVGSGDGGKWIQEHIEHKR</sequence>
<name>A0A291T929_9FIRM</name>
<dbReference type="AlphaFoldDB" id="A0A291T929"/>